<evidence type="ECO:0000313" key="2">
    <source>
        <dbReference type="Proteomes" id="UP000467236"/>
    </source>
</evidence>
<dbReference type="AlphaFoldDB" id="A0A7I7MTJ1"/>
<dbReference type="RefSeq" id="WP_083052447.1">
    <property type="nucleotide sequence ID" value="NZ_AP022575.1"/>
</dbReference>
<dbReference type="EMBL" id="AP022575">
    <property type="protein sequence ID" value="BBX75598.1"/>
    <property type="molecule type" value="Genomic_DNA"/>
</dbReference>
<dbReference type="Proteomes" id="UP000467236">
    <property type="component" value="Chromosome"/>
</dbReference>
<accession>A0A7I7MTJ1</accession>
<protein>
    <submittedName>
        <fullName evidence="1">Uncharacterized protein</fullName>
    </submittedName>
</protein>
<proteinExistence type="predicted"/>
<name>A0A7I7MTJ1_9MYCO</name>
<organism evidence="1 2">
    <name type="scientific">Mycobacterium shinjukuense</name>
    <dbReference type="NCBI Taxonomy" id="398694"/>
    <lineage>
        <taxon>Bacteria</taxon>
        <taxon>Bacillati</taxon>
        <taxon>Actinomycetota</taxon>
        <taxon>Actinomycetes</taxon>
        <taxon>Mycobacteriales</taxon>
        <taxon>Mycobacteriaceae</taxon>
        <taxon>Mycobacterium</taxon>
    </lineage>
</organism>
<dbReference type="KEGG" id="mshj:MSHI_35040"/>
<sequence>MASQDDEALGGDETQIRLLDWRQGQTPSEYLAALILDAGGYKDIDPSHPLGGPDGGRDGHCTKNGEPWTWAVYFPRGQQDLKTIKSKLKDDVAAALKHNPKGVAFVTNQELKLAERKELCALGGDLKVDLFHLYRVATILDRSQMAQIRQQYLRIGAGRPPVRVKAEVIGAARVFASDDELFERFVAIYEKDIREESDKGWAIVKAEEEKKARAEAAKVRAEAEKARAEALQARDKNRPISLAELAQASMPSSFQNIAAGFNIQDVMPKFDFPKYEPVAATLLAGGRYGVSKEPPPPPKALSDEEIDAKVANYRAKLEARWEACKEYLAATTWPGLKFRIHNVEGFLSNVQVVLTFHGATGLDHEYIESFVFERLEDPSWTEPVDPYGMSVSRVAPPLLPSSLKDYPVKWEHNDDGDLIVKITLGELRPHEVWSSDDDDIVLMIRDENLDSVQVTYTVTAYEYHDRTDGEPFTVPIEKVDIFDSLKAGFDATKSD</sequence>
<gene>
    <name evidence="1" type="ORF">MSHI_35040</name>
</gene>
<evidence type="ECO:0000313" key="1">
    <source>
        <dbReference type="EMBL" id="BBX75598.1"/>
    </source>
</evidence>
<keyword evidence="2" id="KW-1185">Reference proteome</keyword>
<dbReference type="OrthoDB" id="8685584at2"/>
<reference evidence="1 2" key="1">
    <citation type="journal article" date="2019" name="Emerg. Microbes Infect.">
        <title>Comprehensive subspecies identification of 175 nontuberculous mycobacteria species based on 7547 genomic profiles.</title>
        <authorList>
            <person name="Matsumoto Y."/>
            <person name="Kinjo T."/>
            <person name="Motooka D."/>
            <person name="Nabeya D."/>
            <person name="Jung N."/>
            <person name="Uechi K."/>
            <person name="Horii T."/>
            <person name="Iida T."/>
            <person name="Fujita J."/>
            <person name="Nakamura S."/>
        </authorList>
    </citation>
    <scope>NUCLEOTIDE SEQUENCE [LARGE SCALE GENOMIC DNA]</scope>
    <source>
        <strain evidence="1 2">JCM 14233</strain>
    </source>
</reference>